<organism evidence="1 2">
    <name type="scientific">Brassica napus</name>
    <name type="common">Rape</name>
    <dbReference type="NCBI Taxonomy" id="3708"/>
    <lineage>
        <taxon>Eukaryota</taxon>
        <taxon>Viridiplantae</taxon>
        <taxon>Streptophyta</taxon>
        <taxon>Embryophyta</taxon>
        <taxon>Tracheophyta</taxon>
        <taxon>Spermatophyta</taxon>
        <taxon>Magnoliopsida</taxon>
        <taxon>eudicotyledons</taxon>
        <taxon>Gunneridae</taxon>
        <taxon>Pentapetalae</taxon>
        <taxon>rosids</taxon>
        <taxon>malvids</taxon>
        <taxon>Brassicales</taxon>
        <taxon>Brassicaceae</taxon>
        <taxon>Brassiceae</taxon>
        <taxon>Brassica</taxon>
    </lineage>
</organism>
<accession>A0A078FQ66</accession>
<dbReference type="AlphaFoldDB" id="A0A078FQ66"/>
<name>A0A078FQ66_BRANA</name>
<dbReference type="Proteomes" id="UP000028999">
    <property type="component" value="Unassembled WGS sequence"/>
</dbReference>
<gene>
    <name evidence="1" type="primary">BnaC09g36880D</name>
    <name evidence="1" type="ORF">GSBRNA2T00094391001</name>
</gene>
<protein>
    <submittedName>
        <fullName evidence="1">BnaC09g36880D protein</fullName>
    </submittedName>
</protein>
<dbReference type="Gramene" id="CDY16585">
    <property type="protein sequence ID" value="CDY16585"/>
    <property type="gene ID" value="GSBRNA2T00094391001"/>
</dbReference>
<sequence>MILTEEALRIDIRAPPDTLPPYYSFMTSLKAGDFGYSFWGLDLIEGGTGFTPREAKKKK</sequence>
<proteinExistence type="predicted"/>
<evidence type="ECO:0000313" key="1">
    <source>
        <dbReference type="EMBL" id="CDY16585.1"/>
    </source>
</evidence>
<dbReference type="PaxDb" id="3708-A0A078FQ66"/>
<reference evidence="1 2" key="1">
    <citation type="journal article" date="2014" name="Science">
        <title>Plant genetics. Early allopolyploid evolution in the post-Neolithic Brassica napus oilseed genome.</title>
        <authorList>
            <person name="Chalhoub B."/>
            <person name="Denoeud F."/>
            <person name="Liu S."/>
            <person name="Parkin I.A."/>
            <person name="Tang H."/>
            <person name="Wang X."/>
            <person name="Chiquet J."/>
            <person name="Belcram H."/>
            <person name="Tong C."/>
            <person name="Samans B."/>
            <person name="Correa M."/>
            <person name="Da Silva C."/>
            <person name="Just J."/>
            <person name="Falentin C."/>
            <person name="Koh C.S."/>
            <person name="Le Clainche I."/>
            <person name="Bernard M."/>
            <person name="Bento P."/>
            <person name="Noel B."/>
            <person name="Labadie K."/>
            <person name="Alberti A."/>
            <person name="Charles M."/>
            <person name="Arnaud D."/>
            <person name="Guo H."/>
            <person name="Daviaud C."/>
            <person name="Alamery S."/>
            <person name="Jabbari K."/>
            <person name="Zhao M."/>
            <person name="Edger P.P."/>
            <person name="Chelaifa H."/>
            <person name="Tack D."/>
            <person name="Lassalle G."/>
            <person name="Mestiri I."/>
            <person name="Schnel N."/>
            <person name="Le Paslier M.C."/>
            <person name="Fan G."/>
            <person name="Renault V."/>
            <person name="Bayer P.E."/>
            <person name="Golicz A.A."/>
            <person name="Manoli S."/>
            <person name="Lee T.H."/>
            <person name="Thi V.H."/>
            <person name="Chalabi S."/>
            <person name="Hu Q."/>
            <person name="Fan C."/>
            <person name="Tollenaere R."/>
            <person name="Lu Y."/>
            <person name="Battail C."/>
            <person name="Shen J."/>
            <person name="Sidebottom C.H."/>
            <person name="Wang X."/>
            <person name="Canaguier A."/>
            <person name="Chauveau A."/>
            <person name="Berard A."/>
            <person name="Deniot G."/>
            <person name="Guan M."/>
            <person name="Liu Z."/>
            <person name="Sun F."/>
            <person name="Lim Y.P."/>
            <person name="Lyons E."/>
            <person name="Town C.D."/>
            <person name="Bancroft I."/>
            <person name="Wang X."/>
            <person name="Meng J."/>
            <person name="Ma J."/>
            <person name="Pires J.C."/>
            <person name="King G.J."/>
            <person name="Brunel D."/>
            <person name="Delourme R."/>
            <person name="Renard M."/>
            <person name="Aury J.M."/>
            <person name="Adams K.L."/>
            <person name="Batley J."/>
            <person name="Snowdon R.J."/>
            <person name="Tost J."/>
            <person name="Edwards D."/>
            <person name="Zhou Y."/>
            <person name="Hua W."/>
            <person name="Sharpe A.G."/>
            <person name="Paterson A.H."/>
            <person name="Guan C."/>
            <person name="Wincker P."/>
        </authorList>
    </citation>
    <scope>NUCLEOTIDE SEQUENCE [LARGE SCALE GENOMIC DNA]</scope>
    <source>
        <strain evidence="2">cv. Darmor-bzh</strain>
    </source>
</reference>
<dbReference type="EMBL" id="LK032065">
    <property type="protein sequence ID" value="CDY16585.1"/>
    <property type="molecule type" value="Genomic_DNA"/>
</dbReference>
<evidence type="ECO:0000313" key="2">
    <source>
        <dbReference type="Proteomes" id="UP000028999"/>
    </source>
</evidence>
<keyword evidence="2" id="KW-1185">Reference proteome</keyword>